<reference evidence="2 3" key="1">
    <citation type="submission" date="2014-07" db="EMBL/GenBank/DDBJ databases">
        <title>Methanogenic archaea and the global carbon cycle.</title>
        <authorList>
            <person name="Henriksen J.R."/>
            <person name="Luke J."/>
            <person name="Reinhart S."/>
            <person name="Benedict M.N."/>
            <person name="Youngblut N.D."/>
            <person name="Metcalf M.E."/>
            <person name="Whitaker R.J."/>
            <person name="Metcalf W.W."/>
        </authorList>
    </citation>
    <scope>NUCLEOTIDE SEQUENCE [LARGE SCALE GENOMIC DNA]</scope>
    <source>
        <strain evidence="2 3">C2J</strain>
    </source>
</reference>
<dbReference type="EMBL" id="CP009508">
    <property type="protein sequence ID" value="AKB36161.1"/>
    <property type="molecule type" value="Genomic_DNA"/>
</dbReference>
<proteinExistence type="predicted"/>
<evidence type="ECO:0000313" key="3">
    <source>
        <dbReference type="Proteomes" id="UP000033123"/>
    </source>
</evidence>
<name>A0A0E3LCV1_9EURY</name>
<dbReference type="PANTHER" id="PTHR37292">
    <property type="entry name" value="VNG6097C"/>
    <property type="match status" value="1"/>
</dbReference>
<organism evidence="2 3">
    <name type="scientific">Methanosarcina siciliae C2J</name>
    <dbReference type="NCBI Taxonomy" id="1434118"/>
    <lineage>
        <taxon>Archaea</taxon>
        <taxon>Methanobacteriati</taxon>
        <taxon>Methanobacteriota</taxon>
        <taxon>Stenosarchaea group</taxon>
        <taxon>Methanomicrobia</taxon>
        <taxon>Methanosarcinales</taxon>
        <taxon>Methanosarcinaceae</taxon>
        <taxon>Methanosarcina</taxon>
    </lineage>
</organism>
<sequence length="542" mass="63279">MLQPQNQNKKYEHLFSDIDQGYLKIPKFQRDFVWSKVQTAKLIDSIIKGFPIGTFIFWKTREELRHVRNLGNIDLPETPKGDAVSYVLDGQQRITSLYALRKGLKIITNDKKEIDYKDIYVNLGFEPDSDEEVVSVEKPEDSSSISVYDLLNLSLVNLIKKYNDVELEKIEKYQKRLTNYDFSTIVISDYPIDIACEIFTRINTSGQELTLFEIMVAKTFDQEKNFDLAKEYEKLNCSEGTEKDLKDAGFDTIPPSTVLQCISAHLCQQVRRKDILKLDKYEFIESWETVKNGIFCAVDHIRTHLRIPVSKLLPYNALLVPYSYFYIRNGGKSPTNLQNKLLTQYFWWASLSYRFSSGAEGKIAMDLKRMDDILNEIPPTYRGEELNLTLDKLKWYWFSTGDAFCKAILCLYAYFEPKSFRSNSIVKIDNSWLKVSTSKNYHHFFPKGYLKKQGIEDWKGNSILNVTIVDDYLNKREIGSKAPGDYMKKFEGSNPELHNTMKTHLIDDMEFYGVWDNDYETFIEKRGERVLEEINKRIEPIL</sequence>
<feature type="domain" description="GmrSD restriction endonucleases N-terminal" evidence="1">
    <location>
        <begin position="12"/>
        <end position="219"/>
    </location>
</feature>
<dbReference type="AlphaFoldDB" id="A0A0E3LCV1"/>
<evidence type="ECO:0000259" key="1">
    <source>
        <dbReference type="Pfam" id="PF03235"/>
    </source>
</evidence>
<dbReference type="STRING" id="1434118.MSSAC_1571"/>
<dbReference type="InterPro" id="IPR004919">
    <property type="entry name" value="GmrSD_N"/>
</dbReference>
<evidence type="ECO:0000313" key="2">
    <source>
        <dbReference type="EMBL" id="AKB36161.1"/>
    </source>
</evidence>
<dbReference type="HOGENOM" id="CLU_021082_0_0_2"/>
<gene>
    <name evidence="2" type="ORF">MSSAC_1571</name>
</gene>
<dbReference type="KEGG" id="msj:MSSAC_1571"/>
<protein>
    <recommendedName>
        <fullName evidence="1">GmrSD restriction endonucleases N-terminal domain-containing protein</fullName>
    </recommendedName>
</protein>
<accession>A0A0E3LCV1</accession>
<dbReference type="Pfam" id="PF03235">
    <property type="entry name" value="GmrSD_N"/>
    <property type="match status" value="1"/>
</dbReference>
<dbReference type="PANTHER" id="PTHR37292:SF2">
    <property type="entry name" value="DUF262 DOMAIN-CONTAINING PROTEIN"/>
    <property type="match status" value="1"/>
</dbReference>
<dbReference type="Proteomes" id="UP000033123">
    <property type="component" value="Chromosome"/>
</dbReference>
<dbReference type="PATRIC" id="fig|1434118.4.peg.2004"/>